<proteinExistence type="predicted"/>
<dbReference type="AlphaFoldDB" id="A0A136PIX4"/>
<name>A0A136PIX4_9ACTN</name>
<evidence type="ECO:0008006" key="3">
    <source>
        <dbReference type="Google" id="ProtNLM"/>
    </source>
</evidence>
<accession>A0A136PIX4</accession>
<dbReference type="Pfam" id="PF11848">
    <property type="entry name" value="DUF3368"/>
    <property type="match status" value="1"/>
</dbReference>
<protein>
    <recommendedName>
        <fullName evidence="3">PIN domain-containing protein</fullName>
    </recommendedName>
</protein>
<evidence type="ECO:0000313" key="1">
    <source>
        <dbReference type="EMBL" id="KXK58347.1"/>
    </source>
</evidence>
<dbReference type="EMBL" id="LRQV01000205">
    <property type="protein sequence ID" value="KXK58347.1"/>
    <property type="molecule type" value="Genomic_DNA"/>
</dbReference>
<organism evidence="1 2">
    <name type="scientific">Micromonospora rosaria</name>
    <dbReference type="NCBI Taxonomy" id="47874"/>
    <lineage>
        <taxon>Bacteria</taxon>
        <taxon>Bacillati</taxon>
        <taxon>Actinomycetota</taxon>
        <taxon>Actinomycetes</taxon>
        <taxon>Micromonosporales</taxon>
        <taxon>Micromonosporaceae</taxon>
        <taxon>Micromonospora</taxon>
    </lineage>
</organism>
<reference evidence="1 2" key="1">
    <citation type="submission" date="2016-01" db="EMBL/GenBank/DDBJ databases">
        <title>Whole genome sequence and analysis of Micromonospora rosaria DSM 803, which can produce antibacterial substance rosamicin.</title>
        <authorList>
            <person name="Yang H."/>
            <person name="He X."/>
            <person name="Zhu D."/>
        </authorList>
    </citation>
    <scope>NUCLEOTIDE SEQUENCE [LARGE SCALE GENOMIC DNA]</scope>
    <source>
        <strain evidence="1 2">DSM 803</strain>
    </source>
</reference>
<dbReference type="InterPro" id="IPR029060">
    <property type="entry name" value="PIN-like_dom_sf"/>
</dbReference>
<dbReference type="RefSeq" id="WP_067373649.1">
    <property type="nucleotide sequence ID" value="NZ_JBIUBN010000049.1"/>
</dbReference>
<dbReference type="Proteomes" id="UP000070620">
    <property type="component" value="Unassembled WGS sequence"/>
</dbReference>
<comment type="caution">
    <text evidence="1">The sequence shown here is derived from an EMBL/GenBank/DDBJ whole genome shotgun (WGS) entry which is preliminary data.</text>
</comment>
<dbReference type="PANTHER" id="PTHR39550:SF1">
    <property type="entry name" value="SLL0658 PROTEIN"/>
    <property type="match status" value="1"/>
</dbReference>
<dbReference type="InterPro" id="IPR021799">
    <property type="entry name" value="PIN-like_prokaryotic"/>
</dbReference>
<gene>
    <name evidence="1" type="ORF">AWW66_30295</name>
</gene>
<dbReference type="PANTHER" id="PTHR39550">
    <property type="entry name" value="SLL0658 PROTEIN"/>
    <property type="match status" value="1"/>
</dbReference>
<keyword evidence="2" id="KW-1185">Reference proteome</keyword>
<dbReference type="OrthoDB" id="3691597at2"/>
<evidence type="ECO:0000313" key="2">
    <source>
        <dbReference type="Proteomes" id="UP000070620"/>
    </source>
</evidence>
<dbReference type="SUPFAM" id="SSF88723">
    <property type="entry name" value="PIN domain-like"/>
    <property type="match status" value="1"/>
</dbReference>
<sequence length="182" mass="19686">MSLLAQGASVFVLDTMVLSHFTLADRLDVLQDLLLDADCWTTQMVREELRVGSQTHRELVAACEADWLTTAELDTLDEVRCFTKWAARLGSGDRDLGEASVLAAAELRAGVAITDDRNATQVARTHGARVHGTIWLLAGACRDGKQTPTAAGNLIEALRATGARLPCSGAEFPNYARKHNLL</sequence>